<dbReference type="InterPro" id="IPR022929">
    <property type="entry name" value="Put_MntP"/>
</dbReference>
<reference evidence="9" key="2">
    <citation type="submission" date="2021-04" db="EMBL/GenBank/DDBJ databases">
        <authorList>
            <person name="Zhang T."/>
            <person name="Zhang Y."/>
            <person name="Lu D."/>
            <person name="Zuo D."/>
            <person name="Du Z."/>
        </authorList>
    </citation>
    <scope>NUCLEOTIDE SEQUENCE</scope>
    <source>
        <strain evidence="9">JR1</strain>
    </source>
</reference>
<dbReference type="HAMAP" id="MF_01521">
    <property type="entry name" value="MntP_pump"/>
    <property type="match status" value="1"/>
</dbReference>
<evidence type="ECO:0000256" key="2">
    <source>
        <dbReference type="ARBA" id="ARBA00022475"/>
    </source>
</evidence>
<proteinExistence type="inferred from homology"/>
<comment type="subcellular location">
    <subcellularLocation>
        <location evidence="8">Cell membrane</location>
        <topology evidence="8">Multi-pass membrane protein</topology>
    </subcellularLocation>
</comment>
<reference evidence="9" key="1">
    <citation type="journal article" date="2018" name="Int. J. Syst. Evol. Microbiol.">
        <title>Carboxylicivirga sediminis sp. nov., isolated from coastal sediment.</title>
        <authorList>
            <person name="Wang F.Q."/>
            <person name="Ren L.H."/>
            <person name="Zou R.J."/>
            <person name="Sun Y.Z."/>
            <person name="Liu X.J."/>
            <person name="Jiang F."/>
            <person name="Liu L.J."/>
        </authorList>
    </citation>
    <scope>NUCLEOTIDE SEQUENCE</scope>
    <source>
        <strain evidence="9">JR1</strain>
    </source>
</reference>
<dbReference type="EMBL" id="JAGTAR010000012">
    <property type="protein sequence ID" value="MBR8535771.1"/>
    <property type="molecule type" value="Genomic_DNA"/>
</dbReference>
<dbReference type="PANTHER" id="PTHR35529">
    <property type="entry name" value="MANGANESE EFFLUX PUMP MNTP-RELATED"/>
    <property type="match status" value="1"/>
</dbReference>
<evidence type="ECO:0000313" key="9">
    <source>
        <dbReference type="EMBL" id="MBR8535771.1"/>
    </source>
</evidence>
<evidence type="ECO:0000256" key="8">
    <source>
        <dbReference type="HAMAP-Rule" id="MF_01521"/>
    </source>
</evidence>
<dbReference type="RefSeq" id="WP_212190049.1">
    <property type="nucleotide sequence ID" value="NZ_JAGTAR010000012.1"/>
</dbReference>
<dbReference type="AlphaFoldDB" id="A0A941IWG5"/>
<accession>A0A941IWG5</accession>
<feature type="transmembrane region" description="Helical" evidence="8">
    <location>
        <begin position="40"/>
        <end position="62"/>
    </location>
</feature>
<dbReference type="Pfam" id="PF02659">
    <property type="entry name" value="Mntp"/>
    <property type="match status" value="1"/>
</dbReference>
<feature type="transmembrane region" description="Helical" evidence="8">
    <location>
        <begin position="68"/>
        <end position="86"/>
    </location>
</feature>
<dbReference type="Proteomes" id="UP000679220">
    <property type="component" value="Unassembled WGS sequence"/>
</dbReference>
<evidence type="ECO:0000256" key="7">
    <source>
        <dbReference type="ARBA" id="ARBA00023211"/>
    </source>
</evidence>
<evidence type="ECO:0000256" key="5">
    <source>
        <dbReference type="ARBA" id="ARBA00023065"/>
    </source>
</evidence>
<evidence type="ECO:0000313" key="10">
    <source>
        <dbReference type="Proteomes" id="UP000679220"/>
    </source>
</evidence>
<dbReference type="InterPro" id="IPR003810">
    <property type="entry name" value="Mntp/YtaF"/>
</dbReference>
<comment type="similarity">
    <text evidence="8">Belongs to the MntP (TC 9.B.29) family.</text>
</comment>
<keyword evidence="3 8" id="KW-0812">Transmembrane</keyword>
<name>A0A941IWG5_9BACT</name>
<keyword evidence="7 8" id="KW-0464">Manganese</keyword>
<feature type="transmembrane region" description="Helical" evidence="8">
    <location>
        <begin position="6"/>
        <end position="28"/>
    </location>
</feature>
<keyword evidence="1 8" id="KW-0813">Transport</keyword>
<protein>
    <recommendedName>
        <fullName evidence="8">Putative manganese efflux pump MntP</fullName>
    </recommendedName>
</protein>
<dbReference type="GO" id="GO:0005384">
    <property type="term" value="F:manganese ion transmembrane transporter activity"/>
    <property type="evidence" value="ECO:0007669"/>
    <property type="project" value="UniProtKB-UniRule"/>
</dbReference>
<gene>
    <name evidence="8" type="primary">mntP</name>
    <name evidence="9" type="ORF">KDU71_09410</name>
</gene>
<feature type="transmembrane region" description="Helical" evidence="8">
    <location>
        <begin position="166"/>
        <end position="185"/>
    </location>
</feature>
<evidence type="ECO:0000256" key="4">
    <source>
        <dbReference type="ARBA" id="ARBA00022989"/>
    </source>
</evidence>
<comment type="caution">
    <text evidence="9">The sequence shown here is derived from an EMBL/GenBank/DDBJ whole genome shotgun (WGS) entry which is preliminary data.</text>
</comment>
<organism evidence="9 10">
    <name type="scientific">Carboxylicivirga sediminis</name>
    <dbReference type="NCBI Taxonomy" id="2006564"/>
    <lineage>
        <taxon>Bacteria</taxon>
        <taxon>Pseudomonadati</taxon>
        <taxon>Bacteroidota</taxon>
        <taxon>Bacteroidia</taxon>
        <taxon>Marinilabiliales</taxon>
        <taxon>Marinilabiliaceae</taxon>
        <taxon>Carboxylicivirga</taxon>
    </lineage>
</organism>
<evidence type="ECO:0000256" key="3">
    <source>
        <dbReference type="ARBA" id="ARBA00022692"/>
    </source>
</evidence>
<dbReference type="GO" id="GO:0005886">
    <property type="term" value="C:plasma membrane"/>
    <property type="evidence" value="ECO:0007669"/>
    <property type="project" value="UniProtKB-SubCell"/>
</dbReference>
<evidence type="ECO:0000256" key="1">
    <source>
        <dbReference type="ARBA" id="ARBA00022448"/>
    </source>
</evidence>
<evidence type="ECO:0000256" key="6">
    <source>
        <dbReference type="ARBA" id="ARBA00023136"/>
    </source>
</evidence>
<keyword evidence="5 8" id="KW-0406">Ion transport</keyword>
<keyword evidence="6 8" id="KW-0472">Membrane</keyword>
<keyword evidence="4 8" id="KW-1133">Transmembrane helix</keyword>
<comment type="function">
    <text evidence="8">Probably functions as a manganese efflux pump.</text>
</comment>
<keyword evidence="10" id="KW-1185">Reference proteome</keyword>
<feature type="transmembrane region" description="Helical" evidence="8">
    <location>
        <begin position="131"/>
        <end position="154"/>
    </location>
</feature>
<sequence>MEILTLILLASALAMDSFAVSITAGISLKRFKASTMLRISLIFAFFQGIMPVIGWSLGLNFVEVISNYDHWVVFILLGFIGGKMIYEALQHHEEAHCINIYSNRTICLLGIATSIDALAVGFSFSLLDVEIILPAIIIGCTTFLFSFGGLTIGLKLGSIFRSKIELIGGIILVGIGFKVLIEHIFA</sequence>
<dbReference type="PANTHER" id="PTHR35529:SF1">
    <property type="entry name" value="MANGANESE EFFLUX PUMP MNTP-RELATED"/>
    <property type="match status" value="1"/>
</dbReference>
<feature type="transmembrane region" description="Helical" evidence="8">
    <location>
        <begin position="106"/>
        <end position="125"/>
    </location>
</feature>
<keyword evidence="2 8" id="KW-1003">Cell membrane</keyword>